<evidence type="ECO:0000313" key="8">
    <source>
        <dbReference type="EMBL" id="KAK2179701.1"/>
    </source>
</evidence>
<dbReference type="AlphaFoldDB" id="A0AAD9KYG0"/>
<name>A0AAD9KYG0_RIDPI</name>
<evidence type="ECO:0000256" key="3">
    <source>
        <dbReference type="ARBA" id="ARBA00022989"/>
    </source>
</evidence>
<evidence type="ECO:0000256" key="6">
    <source>
        <dbReference type="SAM" id="Phobius"/>
    </source>
</evidence>
<dbReference type="GO" id="GO:0022857">
    <property type="term" value="F:transmembrane transporter activity"/>
    <property type="evidence" value="ECO:0007669"/>
    <property type="project" value="InterPro"/>
</dbReference>
<feature type="region of interest" description="Disordered" evidence="5">
    <location>
        <begin position="516"/>
        <end position="543"/>
    </location>
</feature>
<dbReference type="Pfam" id="PF00083">
    <property type="entry name" value="Sugar_tr"/>
    <property type="match status" value="1"/>
</dbReference>
<feature type="transmembrane region" description="Helical" evidence="6">
    <location>
        <begin position="176"/>
        <end position="197"/>
    </location>
</feature>
<evidence type="ECO:0000259" key="7">
    <source>
        <dbReference type="PROSITE" id="PS50850"/>
    </source>
</evidence>
<comment type="caution">
    <text evidence="8">The sequence shown here is derived from an EMBL/GenBank/DDBJ whole genome shotgun (WGS) entry which is preliminary data.</text>
</comment>
<gene>
    <name evidence="8" type="ORF">NP493_477g04024</name>
</gene>
<evidence type="ECO:0000256" key="4">
    <source>
        <dbReference type="ARBA" id="ARBA00023136"/>
    </source>
</evidence>
<evidence type="ECO:0000256" key="2">
    <source>
        <dbReference type="ARBA" id="ARBA00022692"/>
    </source>
</evidence>
<dbReference type="Proteomes" id="UP001209878">
    <property type="component" value="Unassembled WGS sequence"/>
</dbReference>
<feature type="transmembrane region" description="Helical" evidence="6">
    <location>
        <begin position="119"/>
        <end position="139"/>
    </location>
</feature>
<dbReference type="GO" id="GO:0016020">
    <property type="term" value="C:membrane"/>
    <property type="evidence" value="ECO:0007669"/>
    <property type="project" value="UniProtKB-SubCell"/>
</dbReference>
<evidence type="ECO:0000313" key="9">
    <source>
        <dbReference type="Proteomes" id="UP001209878"/>
    </source>
</evidence>
<dbReference type="SUPFAM" id="SSF103473">
    <property type="entry name" value="MFS general substrate transporter"/>
    <property type="match status" value="1"/>
</dbReference>
<keyword evidence="2 6" id="KW-0812">Transmembrane</keyword>
<feature type="transmembrane region" description="Helical" evidence="6">
    <location>
        <begin position="237"/>
        <end position="255"/>
    </location>
</feature>
<feature type="transmembrane region" description="Helical" evidence="6">
    <location>
        <begin position="21"/>
        <end position="40"/>
    </location>
</feature>
<dbReference type="PANTHER" id="PTHR24064">
    <property type="entry name" value="SOLUTE CARRIER FAMILY 22 MEMBER"/>
    <property type="match status" value="1"/>
</dbReference>
<dbReference type="InterPro" id="IPR005828">
    <property type="entry name" value="MFS_sugar_transport-like"/>
</dbReference>
<dbReference type="CDD" id="cd17317">
    <property type="entry name" value="MFS_SLC22"/>
    <property type="match status" value="1"/>
</dbReference>
<dbReference type="InterPro" id="IPR020846">
    <property type="entry name" value="MFS_dom"/>
</dbReference>
<feature type="transmembrane region" description="Helical" evidence="6">
    <location>
        <begin position="209"/>
        <end position="231"/>
    </location>
</feature>
<dbReference type="InterPro" id="IPR036259">
    <property type="entry name" value="MFS_trans_sf"/>
</dbReference>
<keyword evidence="9" id="KW-1185">Reference proteome</keyword>
<feature type="transmembrane region" description="Helical" evidence="6">
    <location>
        <begin position="482"/>
        <end position="499"/>
    </location>
</feature>
<reference evidence="8" key="1">
    <citation type="journal article" date="2023" name="Mol. Biol. Evol.">
        <title>Third-Generation Sequencing Reveals the Adaptive Role of the Epigenome in Three Deep-Sea Polychaetes.</title>
        <authorList>
            <person name="Perez M."/>
            <person name="Aroh O."/>
            <person name="Sun Y."/>
            <person name="Lan Y."/>
            <person name="Juniper S.K."/>
            <person name="Young C.R."/>
            <person name="Angers B."/>
            <person name="Qian P.Y."/>
        </authorList>
    </citation>
    <scope>NUCLEOTIDE SEQUENCE</scope>
    <source>
        <strain evidence="8">R07B-5</strain>
    </source>
</reference>
<feature type="domain" description="Major facilitator superfamily (MFS) profile" evidence="7">
    <location>
        <begin position="27"/>
        <end position="504"/>
    </location>
</feature>
<feature type="transmembrane region" description="Helical" evidence="6">
    <location>
        <begin position="387"/>
        <end position="406"/>
    </location>
</feature>
<protein>
    <recommendedName>
        <fullName evidence="7">Major facilitator superfamily (MFS) profile domain-containing protein</fullName>
    </recommendedName>
</protein>
<organism evidence="8 9">
    <name type="scientific">Ridgeia piscesae</name>
    <name type="common">Tubeworm</name>
    <dbReference type="NCBI Taxonomy" id="27915"/>
    <lineage>
        <taxon>Eukaryota</taxon>
        <taxon>Metazoa</taxon>
        <taxon>Spiralia</taxon>
        <taxon>Lophotrochozoa</taxon>
        <taxon>Annelida</taxon>
        <taxon>Polychaeta</taxon>
        <taxon>Sedentaria</taxon>
        <taxon>Canalipalpata</taxon>
        <taxon>Sabellida</taxon>
        <taxon>Siboglinidae</taxon>
        <taxon>Ridgeia</taxon>
    </lineage>
</organism>
<dbReference type="PROSITE" id="PS50850">
    <property type="entry name" value="MFS"/>
    <property type="match status" value="1"/>
</dbReference>
<comment type="subcellular location">
    <subcellularLocation>
        <location evidence="1">Membrane</location>
        <topology evidence="1">Multi-pass membrane protein</topology>
    </subcellularLocation>
</comment>
<keyword evidence="3 6" id="KW-1133">Transmembrane helix</keyword>
<evidence type="ECO:0000256" key="1">
    <source>
        <dbReference type="ARBA" id="ARBA00004141"/>
    </source>
</evidence>
<feature type="transmembrane region" description="Helical" evidence="6">
    <location>
        <begin position="151"/>
        <end position="170"/>
    </location>
</feature>
<accession>A0AAD9KYG0</accession>
<feature type="transmembrane region" description="Helical" evidence="6">
    <location>
        <begin position="361"/>
        <end position="380"/>
    </location>
</feature>
<feature type="transmembrane region" description="Helical" evidence="6">
    <location>
        <begin position="418"/>
        <end position="438"/>
    </location>
</feature>
<sequence>MKNAMDVDKIFRALGNPGRHSIITFILLCSNYFPIVLNHLSVVIYGSPVPHHCVIPEGFNTSDAVPQTAAGKLDSCHVYKNYSQSSNETLPCPNGWKYDPLPREKSIVMEFDLVCDHAYLSNVATTVYFLGVMMGGLVFGTLSDIHGRKPVFLACLYLQALISTSLVLAHNYLTFVILRFTLGFLLQGLHTCCYVLIMEQSLPEHRTYTGTIVEVFWGVGVVWLAIISYALRDWRHIQLAISLPSTITIVFIWLIPESVRWLVTQGRLSDAERILRNMAKSNGVTIPDELFSGSRSENEKTNTSSKDECKKIHRYTVLDMLRTPQLRKRTLVLFYIWFVMAVCYYGLSMAITSLSGNKYENLFMCGLVELPAYISAIFILKWFGRKYPLCVYLMIGGSTCLAAAFVPGGDWHLSWIRTLLAVVGRAGVAGVFTVMILYSCELYPTVIRNLAVGTCAFWARVGGVVAPQILILGTVWSKSVPLVIFGVLSLVGSGVTLVLPETLGLPLVDTIEQAENMGQDSQTDQHPETGQCLLQPLPDRSHE</sequence>
<dbReference type="EMBL" id="JAODUO010000477">
    <property type="protein sequence ID" value="KAK2179701.1"/>
    <property type="molecule type" value="Genomic_DNA"/>
</dbReference>
<proteinExistence type="predicted"/>
<feature type="transmembrane region" description="Helical" evidence="6">
    <location>
        <begin position="332"/>
        <end position="355"/>
    </location>
</feature>
<feature type="transmembrane region" description="Helical" evidence="6">
    <location>
        <begin position="450"/>
        <end position="476"/>
    </location>
</feature>
<dbReference type="Gene3D" id="1.20.1250.20">
    <property type="entry name" value="MFS general substrate transporter like domains"/>
    <property type="match status" value="1"/>
</dbReference>
<evidence type="ECO:0000256" key="5">
    <source>
        <dbReference type="SAM" id="MobiDB-lite"/>
    </source>
</evidence>
<keyword evidence="4 6" id="KW-0472">Membrane</keyword>